<dbReference type="PATRIC" id="fig|582515.4.peg.209"/>
<keyword evidence="5" id="KW-0119">Carbohydrate metabolism</keyword>
<sequence>MVAAILFDLDGTLVNTDPIHFKHWKVLLRDYGYEIDREFYDAKISGGTNEAILADILPQLSPEQARDFAEYKEAQFRASGSDLQRLPGLTEMLAWVHYNNLKSAVVTNAPRANAEFMLATLDLADTFSILVLAEDAPAGKPDPAPYLIAMDKLGVTAEMTIAFEDSPSGIRAAVAAGIYTVGVASTHDPSRLHSAGASRTIRDFTDKELWEWLRVLDCVS</sequence>
<dbReference type="Proteomes" id="UP000016960">
    <property type="component" value="Unassembled WGS sequence"/>
</dbReference>
<dbReference type="Gene3D" id="1.10.150.240">
    <property type="entry name" value="Putative phosphatase, domain 2"/>
    <property type="match status" value="1"/>
</dbReference>
<dbReference type="InterPro" id="IPR041492">
    <property type="entry name" value="HAD_2"/>
</dbReference>
<reference evidence="6 7" key="1">
    <citation type="submission" date="2013-05" db="EMBL/GenBank/DDBJ databases">
        <title>Draft genome sequence of Rubidibacter lacunae KORDI 51-2.</title>
        <authorList>
            <person name="Choi D.H."/>
            <person name="Noh J.H."/>
            <person name="Kwon K.-K."/>
            <person name="Lee J.-H."/>
            <person name="Ryu J.-Y."/>
        </authorList>
    </citation>
    <scope>NUCLEOTIDE SEQUENCE [LARGE SCALE GENOMIC DNA]</scope>
    <source>
        <strain evidence="6 7">KORDI 51-2</strain>
    </source>
</reference>
<keyword evidence="7" id="KW-1185">Reference proteome</keyword>
<dbReference type="EC" id="5.4.2.6" evidence="6"/>
<evidence type="ECO:0000256" key="1">
    <source>
        <dbReference type="ARBA" id="ARBA00001946"/>
    </source>
</evidence>
<dbReference type="AlphaFoldDB" id="U5DEF1"/>
<dbReference type="Gene3D" id="3.40.50.1000">
    <property type="entry name" value="HAD superfamily/HAD-like"/>
    <property type="match status" value="1"/>
</dbReference>
<comment type="caution">
    <text evidence="6">The sequence shown here is derived from an EMBL/GenBank/DDBJ whole genome shotgun (WGS) entry which is preliminary data.</text>
</comment>
<dbReference type="EMBL" id="ASSJ01000004">
    <property type="protein sequence ID" value="ERN42888.1"/>
    <property type="molecule type" value="Genomic_DNA"/>
</dbReference>
<comment type="cofactor">
    <cofactor evidence="1">
        <name>Mg(2+)</name>
        <dbReference type="ChEBI" id="CHEBI:18420"/>
    </cofactor>
</comment>
<proteinExistence type="inferred from homology"/>
<dbReference type="NCBIfam" id="TIGR01509">
    <property type="entry name" value="HAD-SF-IA-v3"/>
    <property type="match status" value="1"/>
</dbReference>
<dbReference type="InterPro" id="IPR006439">
    <property type="entry name" value="HAD-SF_hydro_IA"/>
</dbReference>
<keyword evidence="6" id="KW-0413">Isomerase</keyword>
<gene>
    <name evidence="6" type="ORF">KR51_00001830</name>
</gene>
<dbReference type="PROSITE" id="PS01228">
    <property type="entry name" value="COF_1"/>
    <property type="match status" value="1"/>
</dbReference>
<comment type="similarity">
    <text evidence="2">Belongs to the HAD-like hydrolase superfamily. CbbY/CbbZ/Gph/YieH family.</text>
</comment>
<keyword evidence="3" id="KW-0479">Metal-binding</keyword>
<organism evidence="6 7">
    <name type="scientific">Rubidibacter lacunae KORDI 51-2</name>
    <dbReference type="NCBI Taxonomy" id="582515"/>
    <lineage>
        <taxon>Bacteria</taxon>
        <taxon>Bacillati</taxon>
        <taxon>Cyanobacteriota</taxon>
        <taxon>Cyanophyceae</taxon>
        <taxon>Oscillatoriophycideae</taxon>
        <taxon>Chroococcales</taxon>
        <taxon>Aphanothecaceae</taxon>
        <taxon>Rubidibacter</taxon>
    </lineage>
</organism>
<dbReference type="InParanoid" id="U5DEF1"/>
<dbReference type="InterPro" id="IPR023198">
    <property type="entry name" value="PGP-like_dom2"/>
</dbReference>
<dbReference type="OrthoDB" id="9797743at2"/>
<accession>U5DEF1</accession>
<evidence type="ECO:0000256" key="3">
    <source>
        <dbReference type="ARBA" id="ARBA00022723"/>
    </source>
</evidence>
<evidence type="ECO:0000256" key="2">
    <source>
        <dbReference type="ARBA" id="ARBA00006171"/>
    </source>
</evidence>
<dbReference type="SFLD" id="SFLDS00003">
    <property type="entry name" value="Haloacid_Dehalogenase"/>
    <property type="match status" value="1"/>
</dbReference>
<dbReference type="FunCoup" id="U5DEF1">
    <property type="interactions" value="38"/>
</dbReference>
<dbReference type="PANTHER" id="PTHR46193:SF18">
    <property type="entry name" value="HEXITOL PHOSPHATASE B"/>
    <property type="match status" value="1"/>
</dbReference>
<dbReference type="InterPro" id="IPR051600">
    <property type="entry name" value="Beta-PGM-like"/>
</dbReference>
<dbReference type="SUPFAM" id="SSF56784">
    <property type="entry name" value="HAD-like"/>
    <property type="match status" value="1"/>
</dbReference>
<keyword evidence="4" id="KW-0460">Magnesium</keyword>
<dbReference type="SFLD" id="SFLDG01129">
    <property type="entry name" value="C1.5:_HAD__Beta-PGM__Phosphata"/>
    <property type="match status" value="1"/>
</dbReference>
<dbReference type="GO" id="GO:0046872">
    <property type="term" value="F:metal ion binding"/>
    <property type="evidence" value="ECO:0007669"/>
    <property type="project" value="UniProtKB-KW"/>
</dbReference>
<dbReference type="PANTHER" id="PTHR46193">
    <property type="entry name" value="6-PHOSPHOGLUCONATE PHOSPHATASE"/>
    <property type="match status" value="1"/>
</dbReference>
<dbReference type="Pfam" id="PF13419">
    <property type="entry name" value="HAD_2"/>
    <property type="match status" value="1"/>
</dbReference>
<evidence type="ECO:0000313" key="6">
    <source>
        <dbReference type="EMBL" id="ERN42888.1"/>
    </source>
</evidence>
<name>U5DEF1_9CHRO</name>
<evidence type="ECO:0000256" key="4">
    <source>
        <dbReference type="ARBA" id="ARBA00022842"/>
    </source>
</evidence>
<protein>
    <submittedName>
        <fullName evidence="6">Haloacid dehalogenase superfamily</fullName>
        <ecNumber evidence="6">5.4.2.6</ecNumber>
    </submittedName>
</protein>
<dbReference type="SFLD" id="SFLDG01135">
    <property type="entry name" value="C1.5.6:_HAD__Beta-PGM__Phospha"/>
    <property type="match status" value="1"/>
</dbReference>
<dbReference type="GO" id="GO:0008801">
    <property type="term" value="F:beta-phosphoglucomutase activity"/>
    <property type="evidence" value="ECO:0007669"/>
    <property type="project" value="UniProtKB-EC"/>
</dbReference>
<evidence type="ECO:0000313" key="7">
    <source>
        <dbReference type="Proteomes" id="UP000016960"/>
    </source>
</evidence>
<evidence type="ECO:0000256" key="5">
    <source>
        <dbReference type="ARBA" id="ARBA00023277"/>
    </source>
</evidence>
<dbReference type="InterPro" id="IPR036412">
    <property type="entry name" value="HAD-like_sf"/>
</dbReference>
<dbReference type="eggNOG" id="COG0637">
    <property type="taxonomic scope" value="Bacteria"/>
</dbReference>
<dbReference type="STRING" id="582515.KR51_00001830"/>
<dbReference type="InterPro" id="IPR023214">
    <property type="entry name" value="HAD_sf"/>
</dbReference>